<feature type="region of interest" description="Disordered" evidence="1">
    <location>
        <begin position="411"/>
        <end position="430"/>
    </location>
</feature>
<reference evidence="3" key="1">
    <citation type="journal article" date="2022" name="New Phytol.">
        <title>Evolutionary transition to the ectomycorrhizal habit in the genomes of a hyperdiverse lineage of mushroom-forming fungi.</title>
        <authorList>
            <person name="Looney B."/>
            <person name="Miyauchi S."/>
            <person name="Morin E."/>
            <person name="Drula E."/>
            <person name="Courty P.E."/>
            <person name="Kohler A."/>
            <person name="Kuo A."/>
            <person name="LaButti K."/>
            <person name="Pangilinan J."/>
            <person name="Lipzen A."/>
            <person name="Riley R."/>
            <person name="Andreopoulos W."/>
            <person name="He G."/>
            <person name="Johnson J."/>
            <person name="Nolan M."/>
            <person name="Tritt A."/>
            <person name="Barry K.W."/>
            <person name="Grigoriev I.V."/>
            <person name="Nagy L.G."/>
            <person name="Hibbett D."/>
            <person name="Henrissat B."/>
            <person name="Matheny P.B."/>
            <person name="Labbe J."/>
            <person name="Martin F.M."/>
        </authorList>
    </citation>
    <scope>NUCLEOTIDE SEQUENCE</scope>
    <source>
        <strain evidence="3">BPL690</strain>
    </source>
</reference>
<dbReference type="Gene3D" id="1.25.40.90">
    <property type="match status" value="1"/>
</dbReference>
<dbReference type="InterPro" id="IPR013809">
    <property type="entry name" value="ENTH"/>
</dbReference>
<dbReference type="Proteomes" id="UP001203297">
    <property type="component" value="Unassembled WGS sequence"/>
</dbReference>
<dbReference type="GO" id="GO:0006897">
    <property type="term" value="P:endocytosis"/>
    <property type="evidence" value="ECO:0007669"/>
    <property type="project" value="TreeGrafter"/>
</dbReference>
<comment type="caution">
    <text evidence="3">The sequence shown here is derived from an EMBL/GenBank/DDBJ whole genome shotgun (WGS) entry which is preliminary data.</text>
</comment>
<feature type="region of interest" description="Disordered" evidence="1">
    <location>
        <begin position="533"/>
        <end position="552"/>
    </location>
</feature>
<dbReference type="GO" id="GO:0005886">
    <property type="term" value="C:plasma membrane"/>
    <property type="evidence" value="ECO:0007669"/>
    <property type="project" value="TreeGrafter"/>
</dbReference>
<sequence length="552" mass="57523">MDRLESLGNTLSNLTMYDIKSMYNQAKNVVLNVSEMEAKVREATNDDPWGASSTLMQEIAQGTFNFQQFNEIMPCIYSQFMEKEARQWRQIYKALQLLEYLVKHGSERVVDDGRSHVSTLKMLRSFHYIDEKGKDQGINVRNRAKELVELLADVDKIRQERKKAKANRSKYVGSGNDGFGGGRYGGFGNDSLGGGGGYSGDYGTQASGYDRGGFLPIHKIIAHSSAVDYSGGGSSSGFRDIVPRRPDFEEYDAGEYETSPRRTTAPSTTTAVSQTASTRPPTTQSKAAGKAPEPAPAPVMNLLDFDDNESAPASSANAPVAAATVTSKALPALAPLAANDNAGGDDDFADFQAAPSSPPAASTLTATPSTAPATTAKPNLMDLLASTAPAPSPATYRPTQNQPFGMFNTALSSSSSQVRPSSTPATAPAYMATPVMNPTSARSAMTSPVSASIASSASSAATSKKSGGGGFDDLWTLSLGAASASKPAAGLPSGAGKSIRDLEKEKAQVGIWGGAQSQVRPSAAMSGFGAFAKPAASSSGGSAPAGADDLLL</sequence>
<dbReference type="GO" id="GO:0005768">
    <property type="term" value="C:endosome"/>
    <property type="evidence" value="ECO:0007669"/>
    <property type="project" value="TreeGrafter"/>
</dbReference>
<dbReference type="SMART" id="SM00273">
    <property type="entry name" value="ENTH"/>
    <property type="match status" value="1"/>
</dbReference>
<organism evidence="3 4">
    <name type="scientific">Multifurca ochricompacta</name>
    <dbReference type="NCBI Taxonomy" id="376703"/>
    <lineage>
        <taxon>Eukaryota</taxon>
        <taxon>Fungi</taxon>
        <taxon>Dikarya</taxon>
        <taxon>Basidiomycota</taxon>
        <taxon>Agaricomycotina</taxon>
        <taxon>Agaricomycetes</taxon>
        <taxon>Russulales</taxon>
        <taxon>Russulaceae</taxon>
        <taxon>Multifurca</taxon>
    </lineage>
</organism>
<evidence type="ECO:0000313" key="3">
    <source>
        <dbReference type="EMBL" id="KAI0298149.1"/>
    </source>
</evidence>
<dbReference type="PANTHER" id="PTHR12276">
    <property type="entry name" value="EPSIN/ENT-RELATED"/>
    <property type="match status" value="1"/>
</dbReference>
<dbReference type="AlphaFoldDB" id="A0AAD4QM91"/>
<dbReference type="EMBL" id="WTXG01000030">
    <property type="protein sequence ID" value="KAI0298149.1"/>
    <property type="molecule type" value="Genomic_DNA"/>
</dbReference>
<dbReference type="CDD" id="cd16992">
    <property type="entry name" value="ENTH_Ent3"/>
    <property type="match status" value="1"/>
</dbReference>
<feature type="domain" description="ENTH" evidence="2">
    <location>
        <begin position="28"/>
        <end position="161"/>
    </location>
</feature>
<dbReference type="SUPFAM" id="SSF48464">
    <property type="entry name" value="ENTH/VHS domain"/>
    <property type="match status" value="1"/>
</dbReference>
<dbReference type="Pfam" id="PF01417">
    <property type="entry name" value="ENTH"/>
    <property type="match status" value="1"/>
</dbReference>
<proteinExistence type="predicted"/>
<dbReference type="FunFam" id="1.25.40.90:FF:000006">
    <property type="entry name" value="Clathrin interactor 1"/>
    <property type="match status" value="1"/>
</dbReference>
<dbReference type="PROSITE" id="PS50942">
    <property type="entry name" value="ENTH"/>
    <property type="match status" value="1"/>
</dbReference>
<evidence type="ECO:0000259" key="2">
    <source>
        <dbReference type="PROSITE" id="PS50942"/>
    </source>
</evidence>
<dbReference type="GO" id="GO:0005829">
    <property type="term" value="C:cytosol"/>
    <property type="evidence" value="ECO:0007669"/>
    <property type="project" value="GOC"/>
</dbReference>
<feature type="compositionally biased region" description="Low complexity" evidence="1">
    <location>
        <begin position="412"/>
        <end position="430"/>
    </location>
</feature>
<name>A0AAD4QM91_9AGAM</name>
<feature type="region of interest" description="Disordered" evidence="1">
    <location>
        <begin position="250"/>
        <end position="314"/>
    </location>
</feature>
<accession>A0AAD4QM91</accession>
<feature type="compositionally biased region" description="Low complexity" evidence="1">
    <location>
        <begin position="385"/>
        <end position="395"/>
    </location>
</feature>
<protein>
    <recommendedName>
        <fullName evidence="2">ENTH domain-containing protein</fullName>
    </recommendedName>
</protein>
<evidence type="ECO:0000313" key="4">
    <source>
        <dbReference type="Proteomes" id="UP001203297"/>
    </source>
</evidence>
<evidence type="ECO:0000256" key="1">
    <source>
        <dbReference type="SAM" id="MobiDB-lite"/>
    </source>
</evidence>
<feature type="compositionally biased region" description="Low complexity" evidence="1">
    <location>
        <begin position="261"/>
        <end position="279"/>
    </location>
</feature>
<feature type="compositionally biased region" description="Low complexity" evidence="1">
    <location>
        <begin position="350"/>
        <end position="376"/>
    </location>
</feature>
<dbReference type="GO" id="GO:0030125">
    <property type="term" value="C:clathrin vesicle coat"/>
    <property type="evidence" value="ECO:0007669"/>
    <property type="project" value="TreeGrafter"/>
</dbReference>
<feature type="region of interest" description="Disordered" evidence="1">
    <location>
        <begin position="441"/>
        <end position="468"/>
    </location>
</feature>
<dbReference type="GO" id="GO:0030276">
    <property type="term" value="F:clathrin binding"/>
    <property type="evidence" value="ECO:0007669"/>
    <property type="project" value="TreeGrafter"/>
</dbReference>
<feature type="compositionally biased region" description="Low complexity" evidence="1">
    <location>
        <begin position="450"/>
        <end position="465"/>
    </location>
</feature>
<dbReference type="InterPro" id="IPR008942">
    <property type="entry name" value="ENTH_VHS"/>
</dbReference>
<keyword evidence="4" id="KW-1185">Reference proteome</keyword>
<gene>
    <name evidence="3" type="ORF">B0F90DRAFT_1735375</name>
</gene>
<dbReference type="GO" id="GO:0005543">
    <property type="term" value="F:phospholipid binding"/>
    <property type="evidence" value="ECO:0007669"/>
    <property type="project" value="TreeGrafter"/>
</dbReference>
<feature type="region of interest" description="Disordered" evidence="1">
    <location>
        <begin position="337"/>
        <end position="396"/>
    </location>
</feature>
<dbReference type="GO" id="GO:0006895">
    <property type="term" value="P:Golgi to endosome transport"/>
    <property type="evidence" value="ECO:0007669"/>
    <property type="project" value="TreeGrafter"/>
</dbReference>
<dbReference type="PANTHER" id="PTHR12276:SF45">
    <property type="entry name" value="CLATHRIN INTERACTOR 1"/>
    <property type="match status" value="1"/>
</dbReference>